<dbReference type="Proteomes" id="UP000657918">
    <property type="component" value="Unassembled WGS sequence"/>
</dbReference>
<dbReference type="OrthoDB" id="2143914at2759"/>
<organism evidence="1 2">
    <name type="scientific">Salix dunnii</name>
    <dbReference type="NCBI Taxonomy" id="1413687"/>
    <lineage>
        <taxon>Eukaryota</taxon>
        <taxon>Viridiplantae</taxon>
        <taxon>Streptophyta</taxon>
        <taxon>Embryophyta</taxon>
        <taxon>Tracheophyta</taxon>
        <taxon>Spermatophyta</taxon>
        <taxon>Magnoliopsida</taxon>
        <taxon>eudicotyledons</taxon>
        <taxon>Gunneridae</taxon>
        <taxon>Pentapetalae</taxon>
        <taxon>rosids</taxon>
        <taxon>fabids</taxon>
        <taxon>Malpighiales</taxon>
        <taxon>Salicaceae</taxon>
        <taxon>Saliceae</taxon>
        <taxon>Salix</taxon>
    </lineage>
</organism>
<dbReference type="AlphaFoldDB" id="A0A835JGD0"/>
<name>A0A835JGD0_9ROSI</name>
<reference evidence="1 2" key="1">
    <citation type="submission" date="2020-10" db="EMBL/GenBank/DDBJ databases">
        <title>Plant Genome Project.</title>
        <authorList>
            <person name="Zhang R.-G."/>
        </authorList>
    </citation>
    <scope>NUCLEOTIDE SEQUENCE [LARGE SCALE GENOMIC DNA]</scope>
    <source>
        <strain evidence="1">FAFU-HL-1</strain>
        <tissue evidence="1">Leaf</tissue>
    </source>
</reference>
<gene>
    <name evidence="1" type="ORF">SADUNF_Sadunf15G0067100</name>
</gene>
<evidence type="ECO:0000313" key="2">
    <source>
        <dbReference type="Proteomes" id="UP000657918"/>
    </source>
</evidence>
<protein>
    <submittedName>
        <fullName evidence="1">Uncharacterized protein</fullName>
    </submittedName>
</protein>
<sequence length="120" mass="13332">MEGAGSSDYRKALMDNVKVHGKGKWNRAANVPETWLNGGTRLAMLRKMKASPGWKSRIIEGLTRESQHAKTINCIMGLSIIHQAIKHYLGGLAFCKFTEQLRIHSARNITGELEASSILQ</sequence>
<evidence type="ECO:0000313" key="1">
    <source>
        <dbReference type="EMBL" id="KAF9667859.1"/>
    </source>
</evidence>
<comment type="caution">
    <text evidence="1">The sequence shown here is derived from an EMBL/GenBank/DDBJ whole genome shotgun (WGS) entry which is preliminary data.</text>
</comment>
<accession>A0A835JGD0</accession>
<keyword evidence="2" id="KW-1185">Reference proteome</keyword>
<proteinExistence type="predicted"/>
<dbReference type="EMBL" id="JADGMS010000015">
    <property type="protein sequence ID" value="KAF9667859.1"/>
    <property type="molecule type" value="Genomic_DNA"/>
</dbReference>